<sequence length="438" mass="50631">MNFKTRSMKINLFLLVIIALISCQNHNESKPSCELIDISVIGYQCDSLRAVEQHGKAAQLYFKTGEKNLSSELFVYSAWQFGEAGKIDSALIAVKQAMKYGMNNPYILDKLGIKNESKNSELRKEVDLLLEKIKLKNSSVNNFEIVTRPISSFWNYFDKAMKDEANAKKYLSEFICEGSYAIKDYYHIRYENVDKMHRIWIDENADYFSYVKNYITSEKLEKVSKEAKQMMVRFSKIYPNAVFPKTYIVPDLINGSGTLTELGLYIGIEMFAKSDNMPLDNLSDWEILTITEFENMKFDLVHELMHFQQSYSDTENKDLLVGKLIEEGVCDFLVSLLTDNNQVSPGVQRNLDYLEKPGNFEFLMNGLKRDIYSGDLSKWMYNGGGITDRPSNLGYTMGYLICKSYYKKSVDKEMAIFELLNTNDFKKIIMESEFKEIL</sequence>
<comment type="caution">
    <text evidence="2">The sequence shown here is derived from an EMBL/GenBank/DDBJ whole genome shotgun (WGS) entry which is preliminary data.</text>
</comment>
<organism evidence="2 3">
    <name type="scientific">Flaviramulus aquimarinus</name>
    <dbReference type="NCBI Taxonomy" id="1170456"/>
    <lineage>
        <taxon>Bacteria</taxon>
        <taxon>Pseudomonadati</taxon>
        <taxon>Bacteroidota</taxon>
        <taxon>Flavobacteriia</taxon>
        <taxon>Flavobacteriales</taxon>
        <taxon>Flavobacteriaceae</taxon>
        <taxon>Flaviramulus</taxon>
    </lineage>
</organism>
<dbReference type="Proteomes" id="UP001500433">
    <property type="component" value="Unassembled WGS sequence"/>
</dbReference>
<name>A0ABP9ETH4_9FLAO</name>
<evidence type="ECO:0000313" key="2">
    <source>
        <dbReference type="EMBL" id="GAA4884884.1"/>
    </source>
</evidence>
<evidence type="ECO:0000256" key="1">
    <source>
        <dbReference type="SAM" id="SignalP"/>
    </source>
</evidence>
<keyword evidence="3" id="KW-1185">Reference proteome</keyword>
<dbReference type="EMBL" id="BAABJH010000001">
    <property type="protein sequence ID" value="GAA4884884.1"/>
    <property type="molecule type" value="Genomic_DNA"/>
</dbReference>
<reference evidence="3" key="1">
    <citation type="journal article" date="2019" name="Int. J. Syst. Evol. Microbiol.">
        <title>The Global Catalogue of Microorganisms (GCM) 10K type strain sequencing project: providing services to taxonomists for standard genome sequencing and annotation.</title>
        <authorList>
            <consortium name="The Broad Institute Genomics Platform"/>
            <consortium name="The Broad Institute Genome Sequencing Center for Infectious Disease"/>
            <person name="Wu L."/>
            <person name="Ma J."/>
        </authorList>
    </citation>
    <scope>NUCLEOTIDE SEQUENCE [LARGE SCALE GENOMIC DNA]</scope>
    <source>
        <strain evidence="3">JCM 18274</strain>
    </source>
</reference>
<dbReference type="PROSITE" id="PS51257">
    <property type="entry name" value="PROKAR_LIPOPROTEIN"/>
    <property type="match status" value="1"/>
</dbReference>
<gene>
    <name evidence="2" type="ORF">GCM10023311_04250</name>
</gene>
<feature type="chain" id="PRO_5045394454" description="DUF2268 domain-containing protein" evidence="1">
    <location>
        <begin position="28"/>
        <end position="438"/>
    </location>
</feature>
<feature type="signal peptide" evidence="1">
    <location>
        <begin position="1"/>
        <end position="27"/>
    </location>
</feature>
<protein>
    <recommendedName>
        <fullName evidence="4">DUF2268 domain-containing protein</fullName>
    </recommendedName>
</protein>
<proteinExistence type="predicted"/>
<keyword evidence="1" id="KW-0732">Signal</keyword>
<evidence type="ECO:0008006" key="4">
    <source>
        <dbReference type="Google" id="ProtNLM"/>
    </source>
</evidence>
<accession>A0ABP9ETH4</accession>
<evidence type="ECO:0000313" key="3">
    <source>
        <dbReference type="Proteomes" id="UP001500433"/>
    </source>
</evidence>